<protein>
    <recommendedName>
        <fullName evidence="2">Small ribosomal subunit protein bS6m</fullName>
    </recommendedName>
    <alternativeName>
        <fullName evidence="3">28S ribosomal protein S6, mitochondrial</fullName>
    </alternativeName>
</protein>
<dbReference type="CDD" id="cd15465">
    <property type="entry name" value="bS6_mito"/>
    <property type="match status" value="1"/>
</dbReference>
<name>A0A9Q0YUG6_HOLLE</name>
<dbReference type="InterPro" id="IPR014717">
    <property type="entry name" value="Transl_elong_EF1B/ribsomal_bS6"/>
</dbReference>
<evidence type="ECO:0000256" key="1">
    <source>
        <dbReference type="ARBA" id="ARBA00009512"/>
    </source>
</evidence>
<evidence type="ECO:0000256" key="4">
    <source>
        <dbReference type="SAM" id="MobiDB-lite"/>
    </source>
</evidence>
<dbReference type="Proteomes" id="UP001152320">
    <property type="component" value="Chromosome 16"/>
</dbReference>
<dbReference type="Pfam" id="PF01250">
    <property type="entry name" value="Ribosomal_S6"/>
    <property type="match status" value="1"/>
</dbReference>
<dbReference type="AlphaFoldDB" id="A0A9Q0YUG6"/>
<evidence type="ECO:0000313" key="6">
    <source>
        <dbReference type="Proteomes" id="UP001152320"/>
    </source>
</evidence>
<organism evidence="5 6">
    <name type="scientific">Holothuria leucospilota</name>
    <name type="common">Black long sea cucumber</name>
    <name type="synonym">Mertensiothuria leucospilota</name>
    <dbReference type="NCBI Taxonomy" id="206669"/>
    <lineage>
        <taxon>Eukaryota</taxon>
        <taxon>Metazoa</taxon>
        <taxon>Echinodermata</taxon>
        <taxon>Eleutherozoa</taxon>
        <taxon>Echinozoa</taxon>
        <taxon>Holothuroidea</taxon>
        <taxon>Aspidochirotacea</taxon>
        <taxon>Aspidochirotida</taxon>
        <taxon>Holothuriidae</taxon>
        <taxon>Holothuria</taxon>
    </lineage>
</organism>
<keyword evidence="6" id="KW-1185">Reference proteome</keyword>
<dbReference type="SUPFAM" id="SSF54995">
    <property type="entry name" value="Ribosomal protein S6"/>
    <property type="match status" value="1"/>
</dbReference>
<gene>
    <name evidence="5" type="ORF">HOLleu_32094</name>
</gene>
<dbReference type="GO" id="GO:0006412">
    <property type="term" value="P:translation"/>
    <property type="evidence" value="ECO:0007669"/>
    <property type="project" value="InterPro"/>
</dbReference>
<proteinExistence type="inferred from homology"/>
<dbReference type="EMBL" id="JAIZAY010000016">
    <property type="protein sequence ID" value="KAJ8027061.1"/>
    <property type="molecule type" value="Genomic_DNA"/>
</dbReference>
<dbReference type="Gene3D" id="3.30.70.60">
    <property type="match status" value="1"/>
</dbReference>
<dbReference type="OrthoDB" id="268530at2759"/>
<dbReference type="InterPro" id="IPR000529">
    <property type="entry name" value="Ribosomal_bS6"/>
</dbReference>
<dbReference type="GO" id="GO:0070181">
    <property type="term" value="F:small ribosomal subunit rRNA binding"/>
    <property type="evidence" value="ECO:0007669"/>
    <property type="project" value="TreeGrafter"/>
</dbReference>
<evidence type="ECO:0000313" key="5">
    <source>
        <dbReference type="EMBL" id="KAJ8027061.1"/>
    </source>
</evidence>
<comment type="caution">
    <text evidence="5">The sequence shown here is derived from an EMBL/GenBank/DDBJ whole genome shotgun (WGS) entry which is preliminary data.</text>
</comment>
<dbReference type="GO" id="GO:0003735">
    <property type="term" value="F:structural constituent of ribosome"/>
    <property type="evidence" value="ECO:0007669"/>
    <property type="project" value="InterPro"/>
</dbReference>
<keyword evidence="5" id="KW-0687">Ribonucleoprotein</keyword>
<evidence type="ECO:0000256" key="2">
    <source>
        <dbReference type="ARBA" id="ARBA00035170"/>
    </source>
</evidence>
<accession>A0A9Q0YUG6</accession>
<keyword evidence="5" id="KW-0689">Ribosomal protein</keyword>
<dbReference type="PANTHER" id="PTHR21011">
    <property type="entry name" value="MITOCHONDRIAL 28S RIBOSOMAL PROTEIN S6"/>
    <property type="match status" value="1"/>
</dbReference>
<sequence>MPGYELSIIAKVLHGAELRQMLKRSLTFILENGCIVRKLEYLGEKRLPYRMSAHSQSHTHGQYFLVDFHGPTTVLPTLRSYFRREIDVIRPVIVRHETEKDTPNPSDCEGPFSDLYQPKIKNPKKLLPKVAKELKDIKL</sequence>
<feature type="region of interest" description="Disordered" evidence="4">
    <location>
        <begin position="97"/>
        <end position="116"/>
    </location>
</feature>
<reference evidence="5" key="1">
    <citation type="submission" date="2021-10" db="EMBL/GenBank/DDBJ databases">
        <title>Tropical sea cucumber genome reveals ecological adaptation and Cuvierian tubules defense mechanism.</title>
        <authorList>
            <person name="Chen T."/>
        </authorList>
    </citation>
    <scope>NUCLEOTIDE SEQUENCE</scope>
    <source>
        <strain evidence="5">Nanhai2018</strain>
        <tissue evidence="5">Muscle</tissue>
    </source>
</reference>
<comment type="similarity">
    <text evidence="1">Belongs to the bacterial ribosomal protein bS6 family.</text>
</comment>
<dbReference type="PANTHER" id="PTHR21011:SF1">
    <property type="entry name" value="SMALL RIBOSOMAL SUBUNIT PROTEIN BS6M"/>
    <property type="match status" value="1"/>
</dbReference>
<dbReference type="GO" id="GO:0005763">
    <property type="term" value="C:mitochondrial small ribosomal subunit"/>
    <property type="evidence" value="ECO:0007669"/>
    <property type="project" value="TreeGrafter"/>
</dbReference>
<evidence type="ECO:0000256" key="3">
    <source>
        <dbReference type="ARBA" id="ARBA00035365"/>
    </source>
</evidence>
<dbReference type="InterPro" id="IPR035980">
    <property type="entry name" value="Ribosomal_bS6_sf"/>
</dbReference>